<dbReference type="PROSITE" id="PS50181">
    <property type="entry name" value="FBOX"/>
    <property type="match status" value="1"/>
</dbReference>
<dbReference type="InterPro" id="IPR017451">
    <property type="entry name" value="F-box-assoc_interact_dom"/>
</dbReference>
<dbReference type="SMART" id="SM00256">
    <property type="entry name" value="FBOX"/>
    <property type="match status" value="1"/>
</dbReference>
<dbReference type="Pfam" id="PF00646">
    <property type="entry name" value="F-box"/>
    <property type="match status" value="1"/>
</dbReference>
<dbReference type="InterPro" id="IPR006527">
    <property type="entry name" value="F-box-assoc_dom_typ1"/>
</dbReference>
<dbReference type="NCBIfam" id="TIGR01640">
    <property type="entry name" value="F_box_assoc_1"/>
    <property type="match status" value="1"/>
</dbReference>
<evidence type="ECO:0000259" key="1">
    <source>
        <dbReference type="PROSITE" id="PS50181"/>
    </source>
</evidence>
<dbReference type="Proteomes" id="UP001634007">
    <property type="component" value="Unassembled WGS sequence"/>
</dbReference>
<dbReference type="CDD" id="cd22157">
    <property type="entry name" value="F-box_AtFBW1-like"/>
    <property type="match status" value="1"/>
</dbReference>
<dbReference type="PANTHER" id="PTHR31672">
    <property type="entry name" value="BNACNNG10540D PROTEIN"/>
    <property type="match status" value="1"/>
</dbReference>
<dbReference type="EMBL" id="JBJKBG010000001">
    <property type="protein sequence ID" value="KAL3753206.1"/>
    <property type="molecule type" value="Genomic_DNA"/>
</dbReference>
<reference evidence="2 3" key="1">
    <citation type="submission" date="2024-11" db="EMBL/GenBank/DDBJ databases">
        <title>Chromosome-level genome assembly of Eucalyptus globulus Labill. provides insights into its genome evolution.</title>
        <authorList>
            <person name="Li X."/>
        </authorList>
    </citation>
    <scope>NUCLEOTIDE SEQUENCE [LARGE SCALE GENOMIC DNA]</scope>
    <source>
        <strain evidence="2">CL2024</strain>
        <tissue evidence="2">Fresh tender leaves</tissue>
    </source>
</reference>
<dbReference type="Gene3D" id="1.20.1280.50">
    <property type="match status" value="1"/>
</dbReference>
<name>A0ABD3LS96_EUCGL</name>
<dbReference type="InterPro" id="IPR036047">
    <property type="entry name" value="F-box-like_dom_sf"/>
</dbReference>
<dbReference type="InterPro" id="IPR001810">
    <property type="entry name" value="F-box_dom"/>
</dbReference>
<evidence type="ECO:0000313" key="2">
    <source>
        <dbReference type="EMBL" id="KAL3753206.1"/>
    </source>
</evidence>
<dbReference type="PANTHER" id="PTHR31672:SF13">
    <property type="entry name" value="F-BOX PROTEIN CPR30-LIKE"/>
    <property type="match status" value="1"/>
</dbReference>
<proteinExistence type="predicted"/>
<protein>
    <recommendedName>
        <fullName evidence="1">F-box domain-containing protein</fullName>
    </recommendedName>
</protein>
<keyword evidence="3" id="KW-1185">Reference proteome</keyword>
<comment type="caution">
    <text evidence="2">The sequence shown here is derived from an EMBL/GenBank/DDBJ whole genome shotgun (WGS) entry which is preliminary data.</text>
</comment>
<dbReference type="Pfam" id="PF07734">
    <property type="entry name" value="FBA_1"/>
    <property type="match status" value="1"/>
</dbReference>
<evidence type="ECO:0000313" key="3">
    <source>
        <dbReference type="Proteomes" id="UP001634007"/>
    </source>
</evidence>
<dbReference type="AlphaFoldDB" id="A0ABD3LS96"/>
<feature type="domain" description="F-box" evidence="1">
    <location>
        <begin position="1"/>
        <end position="44"/>
    </location>
</feature>
<dbReference type="InterPro" id="IPR050796">
    <property type="entry name" value="SCF_F-box_component"/>
</dbReference>
<gene>
    <name evidence="2" type="ORF">ACJRO7_000581</name>
</gene>
<sequence length="382" mass="43790">MTSFPIDVLMEIFLCVSAKPLVRFRCVCKSWNSLITNPFFIKAYLERSIKLHRFDLLKYDFNNLSRVQIRYSPKNELSSNLDNSFVGDGEKFKLVGACNGIVCLSTFDCKNPHHSKIFLWNPSTGENRALPQPSLRVSNLVGFGFDSSSGHPDDFKVVNVNIRFEEYSNYTSQVEVYGFRRNCWKQVGNIFPPVLTQHLRHQSFCSIFPSSHLGHQVIFENFICWCPVFCVDNEIVTLLIIFDVVQDVFRQLPFPAIMPPAEKHINLLDGCLSVIAHNSSTNHYEVWFMKEFGVCESWTKLYTIGSIENCWPVGFANSGEVFFLRRLCNGLRYHSPIQCVLYNVGSEDYKEFGVEVDSLYSTQLVPYIESLISLSSTNNAEH</sequence>
<organism evidence="2 3">
    <name type="scientific">Eucalyptus globulus</name>
    <name type="common">Tasmanian blue gum</name>
    <dbReference type="NCBI Taxonomy" id="34317"/>
    <lineage>
        <taxon>Eukaryota</taxon>
        <taxon>Viridiplantae</taxon>
        <taxon>Streptophyta</taxon>
        <taxon>Embryophyta</taxon>
        <taxon>Tracheophyta</taxon>
        <taxon>Spermatophyta</taxon>
        <taxon>Magnoliopsida</taxon>
        <taxon>eudicotyledons</taxon>
        <taxon>Gunneridae</taxon>
        <taxon>Pentapetalae</taxon>
        <taxon>rosids</taxon>
        <taxon>malvids</taxon>
        <taxon>Myrtales</taxon>
        <taxon>Myrtaceae</taxon>
        <taxon>Myrtoideae</taxon>
        <taxon>Eucalypteae</taxon>
        <taxon>Eucalyptus</taxon>
    </lineage>
</organism>
<accession>A0ABD3LS96</accession>
<dbReference type="SUPFAM" id="SSF81383">
    <property type="entry name" value="F-box domain"/>
    <property type="match status" value="1"/>
</dbReference>